<evidence type="ECO:0000256" key="10">
    <source>
        <dbReference type="RuleBase" id="RU367145"/>
    </source>
</evidence>
<gene>
    <name evidence="12" type="primary">20214399</name>
    <name evidence="11" type="ORF">HELRODRAFT_69935</name>
</gene>
<evidence type="ECO:0000256" key="8">
    <source>
        <dbReference type="ARBA" id="ARBA00023128"/>
    </source>
</evidence>
<comment type="subunit">
    <text evidence="10">Component of the cytochrome c oxidase (complex IV, CIV), a multisubunit enzyme composed of 14 subunits.</text>
</comment>
<keyword evidence="6 10" id="KW-1133">Transmembrane helix</keyword>
<accession>T1G001</accession>
<keyword evidence="9 10" id="KW-0472">Membrane</keyword>
<evidence type="ECO:0000256" key="5">
    <source>
        <dbReference type="ARBA" id="ARBA00022946"/>
    </source>
</evidence>
<evidence type="ECO:0000256" key="7">
    <source>
        <dbReference type="ARBA" id="ARBA00023002"/>
    </source>
</evidence>
<evidence type="ECO:0000313" key="13">
    <source>
        <dbReference type="Proteomes" id="UP000015101"/>
    </source>
</evidence>
<dbReference type="Gene3D" id="1.10.442.10">
    <property type="entry name" value="Cytochrome c oxidase subunit IV"/>
    <property type="match status" value="1"/>
</dbReference>
<sequence length="149" mass="17565">MKRQGNRDVVGYGHNGQAVYEDRPEFPAPAIRFKENSKEVLALREKEKGDWKNLTLQDKKALYRASFCQTYAEMDAPTGNWKQVMAIVLAGMTLTLWINYFIKKFVVNDLPHTITREWQEKQLENMIKQRIGHIDGLSSKWDYENNRWK</sequence>
<protein>
    <recommendedName>
        <fullName evidence="10">Cytochrome c oxidase subunit 4</fullName>
    </recommendedName>
</protein>
<dbReference type="PRINTS" id="PR01873">
    <property type="entry name" value="CYTCOXIDASE4"/>
</dbReference>
<evidence type="ECO:0000313" key="11">
    <source>
        <dbReference type="EMBL" id="ESN93108.1"/>
    </source>
</evidence>
<dbReference type="GO" id="GO:0016491">
    <property type="term" value="F:oxidoreductase activity"/>
    <property type="evidence" value="ECO:0007669"/>
    <property type="project" value="UniProtKB-KW"/>
</dbReference>
<comment type="subcellular location">
    <subcellularLocation>
        <location evidence="1 10">Mitochondrion inner membrane</location>
        <topology evidence="1 10">Single-pass membrane protein</topology>
    </subcellularLocation>
</comment>
<keyword evidence="4 10" id="KW-0999">Mitochondrion inner membrane</keyword>
<comment type="similarity">
    <text evidence="2 10">Belongs to the cytochrome c oxidase IV family.</text>
</comment>
<dbReference type="Pfam" id="PF02936">
    <property type="entry name" value="COX4"/>
    <property type="match status" value="1"/>
</dbReference>
<dbReference type="CTD" id="20214399"/>
<evidence type="ECO:0000313" key="12">
    <source>
        <dbReference type="EnsemblMetazoa" id="HelroP69935"/>
    </source>
</evidence>
<keyword evidence="5" id="KW-0809">Transit peptide</keyword>
<dbReference type="GO" id="GO:0006123">
    <property type="term" value="P:mitochondrial electron transport, cytochrome c to oxygen"/>
    <property type="evidence" value="ECO:0000318"/>
    <property type="project" value="GO_Central"/>
</dbReference>
<keyword evidence="3 10" id="KW-0812">Transmembrane</keyword>
<comment type="function">
    <text evidence="10">Component of the cytochrome c oxidase, the last enzyme in the mitochondrial electron transport chain which drives oxidative phosphorylation.</text>
</comment>
<reference evidence="12" key="3">
    <citation type="submission" date="2015-06" db="UniProtKB">
        <authorList>
            <consortium name="EnsemblMetazoa"/>
        </authorList>
    </citation>
    <scope>IDENTIFICATION</scope>
</reference>
<dbReference type="InParanoid" id="T1G001"/>
<dbReference type="FunFam" id="1.10.442.10:FF:000001">
    <property type="entry name" value="Cytochrome c oxidase subunit 4 isoform 1"/>
    <property type="match status" value="1"/>
</dbReference>
<keyword evidence="8 10" id="KW-0496">Mitochondrion</keyword>
<evidence type="ECO:0000256" key="3">
    <source>
        <dbReference type="ARBA" id="ARBA00022692"/>
    </source>
</evidence>
<dbReference type="EnsemblMetazoa" id="HelroT69935">
    <property type="protein sequence ID" value="HelroP69935"/>
    <property type="gene ID" value="HelroG69935"/>
</dbReference>
<keyword evidence="13" id="KW-1185">Reference proteome</keyword>
<dbReference type="EMBL" id="KB097639">
    <property type="protein sequence ID" value="ESN93108.1"/>
    <property type="molecule type" value="Genomic_DNA"/>
</dbReference>
<dbReference type="eggNOG" id="KOG4075">
    <property type="taxonomic scope" value="Eukaryota"/>
</dbReference>
<dbReference type="RefSeq" id="XP_009028876.1">
    <property type="nucleotide sequence ID" value="XM_009030628.1"/>
</dbReference>
<comment type="pathway">
    <text evidence="10">Energy metabolism; oxidative phosphorylation.</text>
</comment>
<reference evidence="13" key="1">
    <citation type="submission" date="2012-12" db="EMBL/GenBank/DDBJ databases">
        <authorList>
            <person name="Hellsten U."/>
            <person name="Grimwood J."/>
            <person name="Chapman J.A."/>
            <person name="Shapiro H."/>
            <person name="Aerts A."/>
            <person name="Otillar R.P."/>
            <person name="Terry A.Y."/>
            <person name="Boore J.L."/>
            <person name="Simakov O."/>
            <person name="Marletaz F."/>
            <person name="Cho S.-J."/>
            <person name="Edsinger-Gonzales E."/>
            <person name="Havlak P."/>
            <person name="Kuo D.-H."/>
            <person name="Larsson T."/>
            <person name="Lv J."/>
            <person name="Arendt D."/>
            <person name="Savage R."/>
            <person name="Osoegawa K."/>
            <person name="de Jong P."/>
            <person name="Lindberg D.R."/>
            <person name="Seaver E.C."/>
            <person name="Weisblat D.A."/>
            <person name="Putnam N.H."/>
            <person name="Grigoriev I.V."/>
            <person name="Rokhsar D.S."/>
        </authorList>
    </citation>
    <scope>NUCLEOTIDE SEQUENCE</scope>
</reference>
<dbReference type="Proteomes" id="UP000015101">
    <property type="component" value="Unassembled WGS sequence"/>
</dbReference>
<dbReference type="OMA" id="HGVSSKW"/>
<dbReference type="AlphaFoldDB" id="T1G001"/>
<dbReference type="EMBL" id="AMQM01002004">
    <property type="status" value="NOT_ANNOTATED_CDS"/>
    <property type="molecule type" value="Genomic_DNA"/>
</dbReference>
<evidence type="ECO:0000256" key="2">
    <source>
        <dbReference type="ARBA" id="ARBA00008135"/>
    </source>
</evidence>
<dbReference type="PANTHER" id="PTHR10707">
    <property type="entry name" value="CYTOCHROME C OXIDASE SUBUNIT IV"/>
    <property type="match status" value="1"/>
</dbReference>
<keyword evidence="7" id="KW-0560">Oxidoreductase</keyword>
<proteinExistence type="inferred from homology"/>
<dbReference type="STRING" id="6412.T1G001"/>
<evidence type="ECO:0000256" key="9">
    <source>
        <dbReference type="ARBA" id="ARBA00023136"/>
    </source>
</evidence>
<dbReference type="KEGG" id="hro:HELRODRAFT_69935"/>
<evidence type="ECO:0000256" key="4">
    <source>
        <dbReference type="ARBA" id="ARBA00022792"/>
    </source>
</evidence>
<dbReference type="InterPro" id="IPR036639">
    <property type="entry name" value="Cyt_c_oxidase_su4_sf"/>
</dbReference>
<organism evidence="12 13">
    <name type="scientific">Helobdella robusta</name>
    <name type="common">Californian leech</name>
    <dbReference type="NCBI Taxonomy" id="6412"/>
    <lineage>
        <taxon>Eukaryota</taxon>
        <taxon>Metazoa</taxon>
        <taxon>Spiralia</taxon>
        <taxon>Lophotrochozoa</taxon>
        <taxon>Annelida</taxon>
        <taxon>Clitellata</taxon>
        <taxon>Hirudinea</taxon>
        <taxon>Rhynchobdellida</taxon>
        <taxon>Glossiphoniidae</taxon>
        <taxon>Helobdella</taxon>
    </lineage>
</organism>
<reference evidence="11 13" key="2">
    <citation type="journal article" date="2013" name="Nature">
        <title>Insights into bilaterian evolution from three spiralian genomes.</title>
        <authorList>
            <person name="Simakov O."/>
            <person name="Marletaz F."/>
            <person name="Cho S.J."/>
            <person name="Edsinger-Gonzales E."/>
            <person name="Havlak P."/>
            <person name="Hellsten U."/>
            <person name="Kuo D.H."/>
            <person name="Larsson T."/>
            <person name="Lv J."/>
            <person name="Arendt D."/>
            <person name="Savage R."/>
            <person name="Osoegawa K."/>
            <person name="de Jong P."/>
            <person name="Grimwood J."/>
            <person name="Chapman J.A."/>
            <person name="Shapiro H."/>
            <person name="Aerts A."/>
            <person name="Otillar R.P."/>
            <person name="Terry A.Y."/>
            <person name="Boore J.L."/>
            <person name="Grigoriev I.V."/>
            <person name="Lindberg D.R."/>
            <person name="Seaver E.C."/>
            <person name="Weisblat D.A."/>
            <person name="Putnam N.H."/>
            <person name="Rokhsar D.S."/>
        </authorList>
    </citation>
    <scope>NUCLEOTIDE SEQUENCE</scope>
</reference>
<dbReference type="FunCoup" id="T1G001">
    <property type="interactions" value="1048"/>
</dbReference>
<dbReference type="InterPro" id="IPR004203">
    <property type="entry name" value="Cyt_c_oxidase_su4_fam"/>
</dbReference>
<dbReference type="GeneID" id="20214399"/>
<name>T1G001_HELRO</name>
<dbReference type="InterPro" id="IPR013288">
    <property type="entry name" value="Cyt_c_oxidase_su4"/>
</dbReference>
<dbReference type="GO" id="GO:0005743">
    <property type="term" value="C:mitochondrial inner membrane"/>
    <property type="evidence" value="ECO:0007669"/>
    <property type="project" value="UniProtKB-SubCell"/>
</dbReference>
<dbReference type="GO" id="GO:0045277">
    <property type="term" value="C:respiratory chain complex IV"/>
    <property type="evidence" value="ECO:0000318"/>
    <property type="project" value="GO_Central"/>
</dbReference>
<dbReference type="UniPathway" id="UPA00705"/>
<dbReference type="HOGENOM" id="CLU_117340_0_0_1"/>
<evidence type="ECO:0000256" key="6">
    <source>
        <dbReference type="ARBA" id="ARBA00022989"/>
    </source>
</evidence>
<evidence type="ECO:0000256" key="1">
    <source>
        <dbReference type="ARBA" id="ARBA00004434"/>
    </source>
</evidence>
<dbReference type="SUPFAM" id="SSF81406">
    <property type="entry name" value="Mitochondrial cytochrome c oxidase subunit IV"/>
    <property type="match status" value="1"/>
</dbReference>
<dbReference type="CDD" id="cd00922">
    <property type="entry name" value="Cyt_c_Oxidase_IV"/>
    <property type="match status" value="1"/>
</dbReference>
<dbReference type="PANTHER" id="PTHR10707:SF10">
    <property type="entry name" value="CYTOCHROME C OXIDASE SUBUNIT 4"/>
    <property type="match status" value="1"/>
</dbReference>
<dbReference type="OrthoDB" id="186013at2759"/>
<feature type="transmembrane region" description="Helical" evidence="10">
    <location>
        <begin position="84"/>
        <end position="102"/>
    </location>
</feature>